<protein>
    <submittedName>
        <fullName evidence="1">Uncharacterized protein</fullName>
    </submittedName>
</protein>
<name>A0A560JJS1_9BRAD</name>
<comment type="caution">
    <text evidence="1">The sequence shown here is derived from an EMBL/GenBank/DDBJ whole genome shotgun (WGS) entry which is preliminary data.</text>
</comment>
<proteinExistence type="predicted"/>
<dbReference type="Proteomes" id="UP000315914">
    <property type="component" value="Unassembled WGS sequence"/>
</dbReference>
<keyword evidence="2" id="KW-1185">Reference proteome</keyword>
<accession>A0A560JJS1</accession>
<dbReference type="EMBL" id="VITW01000007">
    <property type="protein sequence ID" value="TWB71412.1"/>
    <property type="molecule type" value="Genomic_DNA"/>
</dbReference>
<evidence type="ECO:0000313" key="1">
    <source>
        <dbReference type="EMBL" id="TWB71412.1"/>
    </source>
</evidence>
<sequence length="32" mass="3724">MPNYLVMELRYRETGEVVRAHQQGQEGIPGHQ</sequence>
<gene>
    <name evidence="1" type="ORF">FBZ95_107394</name>
</gene>
<dbReference type="AlphaFoldDB" id="A0A560JJS1"/>
<reference evidence="1 2" key="1">
    <citation type="submission" date="2019-06" db="EMBL/GenBank/DDBJ databases">
        <title>Genomic Encyclopedia of Type Strains, Phase IV (KMG-V): Genome sequencing to study the core and pangenomes of soil and plant-associated prokaryotes.</title>
        <authorList>
            <person name="Whitman W."/>
        </authorList>
    </citation>
    <scope>NUCLEOTIDE SEQUENCE [LARGE SCALE GENOMIC DNA]</scope>
    <source>
        <strain evidence="1 2">BR 10556</strain>
    </source>
</reference>
<organism evidence="1 2">
    <name type="scientific">Bradyrhizobium sacchari</name>
    <dbReference type="NCBI Taxonomy" id="1399419"/>
    <lineage>
        <taxon>Bacteria</taxon>
        <taxon>Pseudomonadati</taxon>
        <taxon>Pseudomonadota</taxon>
        <taxon>Alphaproteobacteria</taxon>
        <taxon>Hyphomicrobiales</taxon>
        <taxon>Nitrobacteraceae</taxon>
        <taxon>Bradyrhizobium</taxon>
    </lineage>
</organism>
<evidence type="ECO:0000313" key="2">
    <source>
        <dbReference type="Proteomes" id="UP000315914"/>
    </source>
</evidence>